<sequence>MKSLHFPPYSKSSNECKYATGKAIRLCGPNFTRFE</sequence>
<evidence type="ECO:0000313" key="1">
    <source>
        <dbReference type="EMBL" id="CAL1282650.1"/>
    </source>
</evidence>
<name>A0AAV2AFH0_9ARAC</name>
<keyword evidence="2" id="KW-1185">Reference proteome</keyword>
<dbReference type="AlphaFoldDB" id="A0AAV2AFH0"/>
<evidence type="ECO:0000313" key="2">
    <source>
        <dbReference type="Proteomes" id="UP001497382"/>
    </source>
</evidence>
<gene>
    <name evidence="1" type="ORF">LARSCL_LOCUS12180</name>
</gene>
<dbReference type="Proteomes" id="UP001497382">
    <property type="component" value="Unassembled WGS sequence"/>
</dbReference>
<organism evidence="1 2">
    <name type="scientific">Larinioides sclopetarius</name>
    <dbReference type="NCBI Taxonomy" id="280406"/>
    <lineage>
        <taxon>Eukaryota</taxon>
        <taxon>Metazoa</taxon>
        <taxon>Ecdysozoa</taxon>
        <taxon>Arthropoda</taxon>
        <taxon>Chelicerata</taxon>
        <taxon>Arachnida</taxon>
        <taxon>Araneae</taxon>
        <taxon>Araneomorphae</taxon>
        <taxon>Entelegynae</taxon>
        <taxon>Araneoidea</taxon>
        <taxon>Araneidae</taxon>
        <taxon>Larinioides</taxon>
    </lineage>
</organism>
<protein>
    <submittedName>
        <fullName evidence="1">Uncharacterized protein</fullName>
    </submittedName>
</protein>
<comment type="caution">
    <text evidence="1">The sequence shown here is derived from an EMBL/GenBank/DDBJ whole genome shotgun (WGS) entry which is preliminary data.</text>
</comment>
<reference evidence="1 2" key="1">
    <citation type="submission" date="2024-04" db="EMBL/GenBank/DDBJ databases">
        <authorList>
            <person name="Rising A."/>
            <person name="Reimegard J."/>
            <person name="Sonavane S."/>
            <person name="Akerstrom W."/>
            <person name="Nylinder S."/>
            <person name="Hedman E."/>
            <person name="Kallberg Y."/>
        </authorList>
    </citation>
    <scope>NUCLEOTIDE SEQUENCE [LARGE SCALE GENOMIC DNA]</scope>
</reference>
<accession>A0AAV2AFH0</accession>
<dbReference type="EMBL" id="CAXIEN010000157">
    <property type="protein sequence ID" value="CAL1282650.1"/>
    <property type="molecule type" value="Genomic_DNA"/>
</dbReference>
<proteinExistence type="predicted"/>